<gene>
    <name evidence="3" type="ORF">CPT_LL11_009</name>
</gene>
<evidence type="ECO:0000256" key="2">
    <source>
        <dbReference type="SAM" id="MobiDB-lite"/>
    </source>
</evidence>
<keyword evidence="4" id="KW-1185">Reference proteome</keyword>
<evidence type="ECO:0000313" key="3">
    <source>
        <dbReference type="EMBL" id="AXY85378.1"/>
    </source>
</evidence>
<feature type="region of interest" description="Disordered" evidence="2">
    <location>
        <begin position="172"/>
        <end position="204"/>
    </location>
</feature>
<sequence length="308" mass="33567">MTTENILLLSVREAATAEIKQHLDNIGTSYIKVGACLNELRGDFEGQKEFLAYVEAEFAIKKAQCYKLMSVARVFEGDERFKGVAMRVMLALVPFADENIIMEKAAELAADGKLDTNAVNALIDPKKETKAETIQTKPKTVKPQENATEAAETMQGHATFEDFILEKAKEELQSVPPASESGNDESAPWEDESKPEDTKAAPLDNTANTESAAIAGLLAQIKALTEQLQAANDRIASLSSARESKKAAAPMLPQFKSSCFYARLGLSAEEATKKTAVNKARRELVKLGYGEGHEAWPLISEAVEELTK</sequence>
<reference evidence="4" key="1">
    <citation type="submission" date="2018-08" db="EMBL/GenBank/DDBJ databases">
        <title>Complete genome of Escherichia coli podophage LL11.</title>
        <authorList>
            <person name="Theodore M.P."/>
            <person name="Lessor L."/>
            <person name="O'Leary C."/>
            <person name="Liu M."/>
        </authorList>
    </citation>
    <scope>NUCLEOTIDE SEQUENCE [LARGE SCALE GENOMIC DNA]</scope>
</reference>
<dbReference type="Proteomes" id="UP000261814">
    <property type="component" value="Segment"/>
</dbReference>
<dbReference type="EMBL" id="MH729818">
    <property type="protein sequence ID" value="AXY85378.1"/>
    <property type="molecule type" value="Genomic_DNA"/>
</dbReference>
<proteinExistence type="predicted"/>
<feature type="compositionally biased region" description="Polar residues" evidence="2">
    <location>
        <begin position="132"/>
        <end position="147"/>
    </location>
</feature>
<evidence type="ECO:0000256" key="1">
    <source>
        <dbReference type="SAM" id="Coils"/>
    </source>
</evidence>
<protein>
    <submittedName>
        <fullName evidence="3">Uncharacterized protein</fullName>
    </submittedName>
</protein>
<feature type="region of interest" description="Disordered" evidence="2">
    <location>
        <begin position="129"/>
        <end position="152"/>
    </location>
</feature>
<feature type="coiled-coil region" evidence="1">
    <location>
        <begin position="214"/>
        <end position="241"/>
    </location>
</feature>
<reference evidence="3 4" key="2">
    <citation type="journal article" date="2019" name="Microbiol. Resour. Announc.">
        <title>Complete Genome Sequence of Enterotoxigenic Escherichia coli Podophage LL11.</title>
        <authorList>
            <person name="Theodore M."/>
            <person name="Lessor L."/>
            <person name="O'Leary C."/>
            <person name="Kongari R."/>
            <person name="Gill J."/>
            <person name="Liu M."/>
        </authorList>
    </citation>
    <scope>NUCLEOTIDE SEQUENCE [LARGE SCALE GENOMIC DNA]</scope>
</reference>
<evidence type="ECO:0000313" key="4">
    <source>
        <dbReference type="Proteomes" id="UP000261814"/>
    </source>
</evidence>
<keyword evidence="1" id="KW-0175">Coiled coil</keyword>
<accession>A0A385IPG9</accession>
<name>A0A385IPG9_9CAUD</name>
<organism evidence="3 4">
    <name type="scientific">Escherichia phage LL11</name>
    <dbReference type="NCBI Taxonomy" id="2315628"/>
    <lineage>
        <taxon>Viruses</taxon>
        <taxon>Duplodnaviria</taxon>
        <taxon>Heunggongvirae</taxon>
        <taxon>Uroviricota</taxon>
        <taxon>Caudoviricetes</taxon>
        <taxon>Autographivirales</taxon>
        <taxon>Autosignataviridae</taxon>
        <taxon>Molineuxvirinae</taxon>
        <taxon>Rodentiumvirus</taxon>
        <taxon>Rodentiumvirus LL11</taxon>
        <taxon>Vectrevirus LL11</taxon>
    </lineage>
</organism>